<evidence type="ECO:0000313" key="1">
    <source>
        <dbReference type="EMBL" id="KAH1091637.1"/>
    </source>
</evidence>
<keyword evidence="2" id="KW-1185">Reference proteome</keyword>
<comment type="caution">
    <text evidence="1">The sequence shown here is derived from an EMBL/GenBank/DDBJ whole genome shotgun (WGS) entry which is preliminary data.</text>
</comment>
<dbReference type="Pfam" id="PF14223">
    <property type="entry name" value="Retrotran_gag_2"/>
    <property type="match status" value="1"/>
</dbReference>
<name>A0A9D3VQX6_9ROSI</name>
<dbReference type="OrthoDB" id="1744659at2759"/>
<evidence type="ECO:0008006" key="3">
    <source>
        <dbReference type="Google" id="ProtNLM"/>
    </source>
</evidence>
<proteinExistence type="predicted"/>
<dbReference type="EMBL" id="JAIQCV010000006">
    <property type="protein sequence ID" value="KAH1091637.1"/>
    <property type="molecule type" value="Genomic_DNA"/>
</dbReference>
<accession>A0A9D3VQX6</accession>
<dbReference type="AlphaFoldDB" id="A0A9D3VQX6"/>
<gene>
    <name evidence="1" type="ORF">J1N35_018894</name>
</gene>
<evidence type="ECO:0000313" key="2">
    <source>
        <dbReference type="Proteomes" id="UP000828251"/>
    </source>
</evidence>
<protein>
    <recommendedName>
        <fullName evidence="3">Retrovirus-related Pol polyprotein from transposon TNT 1-94</fullName>
    </recommendedName>
</protein>
<dbReference type="Proteomes" id="UP000828251">
    <property type="component" value="Unassembled WGS sequence"/>
</dbReference>
<organism evidence="1 2">
    <name type="scientific">Gossypium stocksii</name>
    <dbReference type="NCBI Taxonomy" id="47602"/>
    <lineage>
        <taxon>Eukaryota</taxon>
        <taxon>Viridiplantae</taxon>
        <taxon>Streptophyta</taxon>
        <taxon>Embryophyta</taxon>
        <taxon>Tracheophyta</taxon>
        <taxon>Spermatophyta</taxon>
        <taxon>Magnoliopsida</taxon>
        <taxon>eudicotyledons</taxon>
        <taxon>Gunneridae</taxon>
        <taxon>Pentapetalae</taxon>
        <taxon>rosids</taxon>
        <taxon>malvids</taxon>
        <taxon>Malvales</taxon>
        <taxon>Malvaceae</taxon>
        <taxon>Malvoideae</taxon>
        <taxon>Gossypium</taxon>
    </lineage>
</organism>
<sequence length="107" mass="12703">MTSLKFEISLLDRNTRFMLWQIKMQTILVQMDLEEALLGVDKMPSTLTEEKKKRKDRKVLTQLHLYLSNKIFQDVMKEKTATGLWKRLEQICMSRTLTRVDQRAEGL</sequence>
<reference evidence="1 2" key="1">
    <citation type="journal article" date="2021" name="Plant Biotechnol. J.">
        <title>Multi-omics assisted identification of the key and species-specific regulatory components of drought-tolerant mechanisms in Gossypium stocksii.</title>
        <authorList>
            <person name="Yu D."/>
            <person name="Ke L."/>
            <person name="Zhang D."/>
            <person name="Wu Y."/>
            <person name="Sun Y."/>
            <person name="Mei J."/>
            <person name="Sun J."/>
            <person name="Sun Y."/>
        </authorList>
    </citation>
    <scope>NUCLEOTIDE SEQUENCE [LARGE SCALE GENOMIC DNA]</scope>
    <source>
        <strain evidence="2">cv. E1</strain>
        <tissue evidence="1">Leaf</tissue>
    </source>
</reference>